<dbReference type="EMBL" id="QTTT01000001">
    <property type="protein sequence ID" value="REE98256.1"/>
    <property type="molecule type" value="Genomic_DNA"/>
</dbReference>
<accession>A0A3D9SQK7</accession>
<keyword evidence="4 5" id="KW-0472">Membrane</keyword>
<evidence type="ECO:0000256" key="4">
    <source>
        <dbReference type="ARBA" id="ARBA00023136"/>
    </source>
</evidence>
<dbReference type="Proteomes" id="UP000256661">
    <property type="component" value="Unassembled WGS sequence"/>
</dbReference>
<keyword evidence="8" id="KW-1185">Reference proteome</keyword>
<keyword evidence="3 5" id="KW-1133">Transmembrane helix</keyword>
<name>A0A3D9SQK7_9ACTN</name>
<feature type="transmembrane region" description="Helical" evidence="5">
    <location>
        <begin position="143"/>
        <end position="164"/>
    </location>
</feature>
<evidence type="ECO:0000256" key="1">
    <source>
        <dbReference type="ARBA" id="ARBA00004141"/>
    </source>
</evidence>
<dbReference type="OrthoDB" id="5198202at2"/>
<reference evidence="7 8" key="1">
    <citation type="submission" date="2018-08" db="EMBL/GenBank/DDBJ databases">
        <title>Sequencing the genomes of 1000 actinobacteria strains.</title>
        <authorList>
            <person name="Klenk H.-P."/>
        </authorList>
    </citation>
    <scope>NUCLEOTIDE SEQUENCE [LARGE SCALE GENOMIC DNA]</scope>
    <source>
        <strain evidence="7 8">DSM 43927</strain>
    </source>
</reference>
<evidence type="ECO:0000313" key="7">
    <source>
        <dbReference type="EMBL" id="REE98256.1"/>
    </source>
</evidence>
<gene>
    <name evidence="7" type="ORF">DFJ69_3740</name>
</gene>
<comment type="subcellular location">
    <subcellularLocation>
        <location evidence="1">Membrane</location>
        <topology evidence="1">Multi-pass membrane protein</topology>
    </subcellularLocation>
</comment>
<feature type="domain" description="Integral membrane bound transporter" evidence="6">
    <location>
        <begin position="38"/>
        <end position="159"/>
    </location>
</feature>
<feature type="transmembrane region" description="Helical" evidence="5">
    <location>
        <begin position="100"/>
        <end position="116"/>
    </location>
</feature>
<comment type="caution">
    <text evidence="7">The sequence shown here is derived from an EMBL/GenBank/DDBJ whole genome shotgun (WGS) entry which is preliminary data.</text>
</comment>
<dbReference type="AlphaFoldDB" id="A0A3D9SQK7"/>
<feature type="transmembrane region" description="Helical" evidence="5">
    <location>
        <begin position="75"/>
        <end position="94"/>
    </location>
</feature>
<evidence type="ECO:0000256" key="3">
    <source>
        <dbReference type="ARBA" id="ARBA00022989"/>
    </source>
</evidence>
<sequence length="376" mass="39881">MRIVPHLPSRALQEAHEARVRVRVDAWPVLQSTAAATLAWLIATTVIGNAQPFFAPIAAVVALNVARGGRGSNAVRLLTGTGVGIVVAEIALWIGSVDTWTLAIATFTAMSIAVLIDGTRIVIAQAAGSAILTVAVGSPDAGFARLMDALVGAGVALVFSQILFPAEPIRLLRRAESAVLTELGEGLDYTARALIHYDDEYVTEALDNMREANERLAELGSTRRGTGHVARRSPLWWGRVAVIVRAGEDAGQLDLLGSSCFTLARMALAADRDDRPGLGPPVRDLAVTVAMLARAPGDRDVRRRAAHRAVSIVRMCDLSGTASTATVRTVVRMAATDVLLYTGVDVEAADDVERSAPGVLHVDDDADKRHFGRGPR</sequence>
<protein>
    <submittedName>
        <fullName evidence="7">Fusaric acid resistance family protein</fullName>
    </submittedName>
</protein>
<evidence type="ECO:0000256" key="5">
    <source>
        <dbReference type="SAM" id="Phobius"/>
    </source>
</evidence>
<dbReference type="GO" id="GO:0016020">
    <property type="term" value="C:membrane"/>
    <property type="evidence" value="ECO:0007669"/>
    <property type="project" value="UniProtKB-SubCell"/>
</dbReference>
<evidence type="ECO:0000259" key="6">
    <source>
        <dbReference type="Pfam" id="PF13515"/>
    </source>
</evidence>
<feature type="transmembrane region" description="Helical" evidence="5">
    <location>
        <begin position="38"/>
        <end position="63"/>
    </location>
</feature>
<dbReference type="InterPro" id="IPR049453">
    <property type="entry name" value="Memb_transporter_dom"/>
</dbReference>
<dbReference type="Pfam" id="PF13515">
    <property type="entry name" value="FUSC_2"/>
    <property type="match status" value="1"/>
</dbReference>
<evidence type="ECO:0000313" key="8">
    <source>
        <dbReference type="Proteomes" id="UP000256661"/>
    </source>
</evidence>
<organism evidence="7 8">
    <name type="scientific">Thermomonospora umbrina</name>
    <dbReference type="NCBI Taxonomy" id="111806"/>
    <lineage>
        <taxon>Bacteria</taxon>
        <taxon>Bacillati</taxon>
        <taxon>Actinomycetota</taxon>
        <taxon>Actinomycetes</taxon>
        <taxon>Streptosporangiales</taxon>
        <taxon>Thermomonosporaceae</taxon>
        <taxon>Thermomonospora</taxon>
    </lineage>
</organism>
<keyword evidence="2 5" id="KW-0812">Transmembrane</keyword>
<proteinExistence type="predicted"/>
<evidence type="ECO:0000256" key="2">
    <source>
        <dbReference type="ARBA" id="ARBA00022692"/>
    </source>
</evidence>